<dbReference type="KEGG" id="pmet:G4Y79_10090"/>
<dbReference type="Proteomes" id="UP000594468">
    <property type="component" value="Chromosome"/>
</dbReference>
<organism evidence="1 2">
    <name type="scientific">Phototrophicus methaneseepsis</name>
    <dbReference type="NCBI Taxonomy" id="2710758"/>
    <lineage>
        <taxon>Bacteria</taxon>
        <taxon>Bacillati</taxon>
        <taxon>Chloroflexota</taxon>
        <taxon>Candidatus Thermofontia</taxon>
        <taxon>Phototrophicales</taxon>
        <taxon>Phototrophicaceae</taxon>
        <taxon>Phototrophicus</taxon>
    </lineage>
</organism>
<dbReference type="EMBL" id="CP062983">
    <property type="protein sequence ID" value="QPC84702.1"/>
    <property type="molecule type" value="Genomic_DNA"/>
</dbReference>
<evidence type="ECO:0000313" key="1">
    <source>
        <dbReference type="EMBL" id="QPC84702.1"/>
    </source>
</evidence>
<proteinExistence type="predicted"/>
<name>A0A7S8IGH7_9CHLR</name>
<evidence type="ECO:0000313" key="2">
    <source>
        <dbReference type="Proteomes" id="UP000594468"/>
    </source>
</evidence>
<protein>
    <submittedName>
        <fullName evidence="1">Uncharacterized protein</fullName>
    </submittedName>
</protein>
<sequence length="161" mass="18454">MRLSRYIRAFFKALELTLKGEALQPADKRHPQLHEWIQQGQRQIQNIFLVADKNGFDSDQRKQTTVTIDHRPMSMDVILRAVQHNLELEYPMLMDAHIEGDILTIYAINMNDQYRVSRLVDLEEINSTALAPAIKHLHQHLMNVPPSNPEAAAQAAAQINP</sequence>
<dbReference type="RefSeq" id="WP_195172765.1">
    <property type="nucleotide sequence ID" value="NZ_CP062983.1"/>
</dbReference>
<keyword evidence="2" id="KW-1185">Reference proteome</keyword>
<dbReference type="AlphaFoldDB" id="A0A7S8IGH7"/>
<reference evidence="1 2" key="1">
    <citation type="submission" date="2020-02" db="EMBL/GenBank/DDBJ databases">
        <authorList>
            <person name="Zheng R.K."/>
            <person name="Sun C.M."/>
        </authorList>
    </citation>
    <scope>NUCLEOTIDE SEQUENCE [LARGE SCALE GENOMIC DNA]</scope>
    <source>
        <strain evidence="2">rifampicinis</strain>
    </source>
</reference>
<accession>A0A7S8IGH7</accession>
<gene>
    <name evidence="1" type="ORF">G4Y79_10090</name>
</gene>